<dbReference type="InterPro" id="IPR000160">
    <property type="entry name" value="GGDEF_dom"/>
</dbReference>
<dbReference type="PANTHER" id="PTHR45138">
    <property type="entry name" value="REGULATORY COMPONENTS OF SENSORY TRANSDUCTION SYSTEM"/>
    <property type="match status" value="1"/>
</dbReference>
<proteinExistence type="predicted"/>
<evidence type="ECO:0000256" key="1">
    <source>
        <dbReference type="ARBA" id="ARBA00012528"/>
    </source>
</evidence>
<gene>
    <name evidence="5" type="ORF">GGD88_000784</name>
</gene>
<evidence type="ECO:0000313" key="5">
    <source>
        <dbReference type="EMBL" id="MBB4285070.1"/>
    </source>
</evidence>
<dbReference type="CDD" id="cd01949">
    <property type="entry name" value="GGDEF"/>
    <property type="match status" value="1"/>
</dbReference>
<feature type="transmembrane region" description="Helical" evidence="3">
    <location>
        <begin position="188"/>
        <end position="211"/>
    </location>
</feature>
<dbReference type="Pfam" id="PF00990">
    <property type="entry name" value="GGDEF"/>
    <property type="match status" value="1"/>
</dbReference>
<dbReference type="PANTHER" id="PTHR45138:SF9">
    <property type="entry name" value="DIGUANYLATE CYCLASE DGCM-RELATED"/>
    <property type="match status" value="1"/>
</dbReference>
<evidence type="ECO:0000259" key="4">
    <source>
        <dbReference type="PROSITE" id="PS50887"/>
    </source>
</evidence>
<reference evidence="5 6" key="1">
    <citation type="submission" date="2020-08" db="EMBL/GenBank/DDBJ databases">
        <title>Genome sequencing of Purple Non-Sulfur Bacteria from various extreme environments.</title>
        <authorList>
            <person name="Mayer M."/>
        </authorList>
    </citation>
    <scope>NUCLEOTIDE SEQUENCE [LARGE SCALE GENOMIC DNA]</scope>
    <source>
        <strain evidence="5 6">JA135</strain>
    </source>
</reference>
<comment type="catalytic activity">
    <reaction evidence="2">
        <text>2 GTP = 3',3'-c-di-GMP + 2 diphosphate</text>
        <dbReference type="Rhea" id="RHEA:24898"/>
        <dbReference type="ChEBI" id="CHEBI:33019"/>
        <dbReference type="ChEBI" id="CHEBI:37565"/>
        <dbReference type="ChEBI" id="CHEBI:58805"/>
        <dbReference type="EC" id="2.7.7.65"/>
    </reaction>
</comment>
<organism evidence="5 6">
    <name type="scientific">Roseospira goensis</name>
    <dbReference type="NCBI Taxonomy" id="391922"/>
    <lineage>
        <taxon>Bacteria</taxon>
        <taxon>Pseudomonadati</taxon>
        <taxon>Pseudomonadota</taxon>
        <taxon>Alphaproteobacteria</taxon>
        <taxon>Rhodospirillales</taxon>
        <taxon>Rhodospirillaceae</taxon>
        <taxon>Roseospira</taxon>
    </lineage>
</organism>
<feature type="transmembrane region" description="Helical" evidence="3">
    <location>
        <begin position="6"/>
        <end position="26"/>
    </location>
</feature>
<dbReference type="InterPro" id="IPR029787">
    <property type="entry name" value="Nucleotide_cyclase"/>
</dbReference>
<dbReference type="EC" id="2.7.7.65" evidence="1"/>
<sequence>MLDGFTLFLVATVVSGVATGVVGFIWRLQPSVPGVRDWAFGLGALTVAMLATWLRHLGMPLAPSVVLTNLAVLLGYALIYRGSRLFMARRVPRHQSPFILFCVVVLILLYYFSAVDRVDLIRFVIMALVIAAFDGLIVATFWPRKRAGHLASGYILVVGVGLHGLVFLGRGLWGMVVLAGGPVGGTDLVVGLGDLTSVVAFMTLAMGFLALTAEHLLRQLEALAAQDPLTGVFNRRAFFAVAEHVIVHRSRTGQAVSVLVFDLDNFKAVNDTHGHAAGDDALRHVVTTARGALRGEDLLARLGGEEFVVLLPETNAGAALRVAERLRAAIATAPAVLTDGTRLTLTASVGVSTAGPQDRGETVASLIARADRALYAAKAAGRDRVRAEGAAPPRDVTP</sequence>
<keyword evidence="6" id="KW-1185">Reference proteome</keyword>
<keyword evidence="3" id="KW-1133">Transmembrane helix</keyword>
<feature type="transmembrane region" description="Helical" evidence="3">
    <location>
        <begin position="98"/>
        <end position="114"/>
    </location>
</feature>
<dbReference type="PROSITE" id="PS50887">
    <property type="entry name" value="GGDEF"/>
    <property type="match status" value="1"/>
</dbReference>
<comment type="caution">
    <text evidence="5">The sequence shown here is derived from an EMBL/GenBank/DDBJ whole genome shotgun (WGS) entry which is preliminary data.</text>
</comment>
<feature type="transmembrane region" description="Helical" evidence="3">
    <location>
        <begin position="61"/>
        <end position="78"/>
    </location>
</feature>
<feature type="transmembrane region" description="Helical" evidence="3">
    <location>
        <begin position="154"/>
        <end position="176"/>
    </location>
</feature>
<feature type="domain" description="GGDEF" evidence="4">
    <location>
        <begin position="254"/>
        <end position="390"/>
    </location>
</feature>
<dbReference type="GO" id="GO:0052621">
    <property type="term" value="F:diguanylate cyclase activity"/>
    <property type="evidence" value="ECO:0007669"/>
    <property type="project" value="UniProtKB-EC"/>
</dbReference>
<dbReference type="Proteomes" id="UP000555728">
    <property type="component" value="Unassembled WGS sequence"/>
</dbReference>
<dbReference type="FunFam" id="3.30.70.270:FF:000001">
    <property type="entry name" value="Diguanylate cyclase domain protein"/>
    <property type="match status" value="1"/>
</dbReference>
<accession>A0A7W6RYI8</accession>
<dbReference type="RefSeq" id="WP_184431904.1">
    <property type="nucleotide sequence ID" value="NZ_JACIGI010000004.1"/>
</dbReference>
<evidence type="ECO:0000313" key="6">
    <source>
        <dbReference type="Proteomes" id="UP000555728"/>
    </source>
</evidence>
<evidence type="ECO:0000256" key="2">
    <source>
        <dbReference type="ARBA" id="ARBA00034247"/>
    </source>
</evidence>
<dbReference type="NCBIfam" id="TIGR00254">
    <property type="entry name" value="GGDEF"/>
    <property type="match status" value="1"/>
</dbReference>
<dbReference type="GO" id="GO:0043709">
    <property type="term" value="P:cell adhesion involved in single-species biofilm formation"/>
    <property type="evidence" value="ECO:0007669"/>
    <property type="project" value="TreeGrafter"/>
</dbReference>
<protein>
    <recommendedName>
        <fullName evidence="1">diguanylate cyclase</fullName>
        <ecNumber evidence="1">2.7.7.65</ecNumber>
    </recommendedName>
</protein>
<dbReference type="SUPFAM" id="SSF55073">
    <property type="entry name" value="Nucleotide cyclase"/>
    <property type="match status" value="1"/>
</dbReference>
<dbReference type="InterPro" id="IPR043128">
    <property type="entry name" value="Rev_trsase/Diguanyl_cyclase"/>
</dbReference>
<dbReference type="GO" id="GO:1902201">
    <property type="term" value="P:negative regulation of bacterial-type flagellum-dependent cell motility"/>
    <property type="evidence" value="ECO:0007669"/>
    <property type="project" value="TreeGrafter"/>
</dbReference>
<feature type="transmembrane region" description="Helical" evidence="3">
    <location>
        <begin position="120"/>
        <end position="142"/>
    </location>
</feature>
<dbReference type="SMART" id="SM00267">
    <property type="entry name" value="GGDEF"/>
    <property type="match status" value="1"/>
</dbReference>
<name>A0A7W6RYI8_9PROT</name>
<evidence type="ECO:0000256" key="3">
    <source>
        <dbReference type="SAM" id="Phobius"/>
    </source>
</evidence>
<dbReference type="Gene3D" id="3.30.70.270">
    <property type="match status" value="1"/>
</dbReference>
<keyword evidence="3" id="KW-0812">Transmembrane</keyword>
<dbReference type="EMBL" id="JACIGI010000004">
    <property type="protein sequence ID" value="MBB4285070.1"/>
    <property type="molecule type" value="Genomic_DNA"/>
</dbReference>
<feature type="transmembrane region" description="Helical" evidence="3">
    <location>
        <begin position="38"/>
        <end position="55"/>
    </location>
</feature>
<dbReference type="GO" id="GO:0005886">
    <property type="term" value="C:plasma membrane"/>
    <property type="evidence" value="ECO:0007669"/>
    <property type="project" value="TreeGrafter"/>
</dbReference>
<keyword evidence="3" id="KW-0472">Membrane</keyword>
<dbReference type="InterPro" id="IPR050469">
    <property type="entry name" value="Diguanylate_Cyclase"/>
</dbReference>
<dbReference type="AlphaFoldDB" id="A0A7W6RYI8"/>